<keyword evidence="2" id="KW-0813">Transport</keyword>
<dbReference type="RefSeq" id="WP_223988862.1">
    <property type="nucleotide sequence ID" value="NZ_CAJZAG010000005.1"/>
</dbReference>
<feature type="transmembrane region" description="Helical" evidence="6">
    <location>
        <begin position="108"/>
        <end position="130"/>
    </location>
</feature>
<feature type="transmembrane region" description="Helical" evidence="6">
    <location>
        <begin position="142"/>
        <end position="164"/>
    </location>
</feature>
<feature type="transmembrane region" description="Helical" evidence="6">
    <location>
        <begin position="21"/>
        <end position="41"/>
    </location>
</feature>
<dbReference type="PROSITE" id="PS50850">
    <property type="entry name" value="MFS"/>
    <property type="match status" value="1"/>
</dbReference>
<feature type="transmembrane region" description="Helical" evidence="6">
    <location>
        <begin position="396"/>
        <end position="417"/>
    </location>
</feature>
<evidence type="ECO:0000259" key="7">
    <source>
        <dbReference type="PROSITE" id="PS50850"/>
    </source>
</evidence>
<dbReference type="InterPro" id="IPR036259">
    <property type="entry name" value="MFS_trans_sf"/>
</dbReference>
<dbReference type="InterPro" id="IPR011701">
    <property type="entry name" value="MFS"/>
</dbReference>
<feature type="transmembrane region" description="Helical" evidence="6">
    <location>
        <begin position="53"/>
        <end position="72"/>
    </location>
</feature>
<sequence length="442" mass="47087">MHDEQLAASALGKINRRFIPLLFVCFVAAWLDRVNVGFAALTMNHDVGLSSTAYGIGAGIFFLTYFALELPSNLLLERFGARRWIARIMLTWGILSAAMVLVQGEKSFYLVRCLLGAAEAGFFPGIVYFLSLWVPAASRGRITASFLLAMPVASVIGGPLSGLLMQLDGLGGLHGWQWMFLVEALPSIALAPVVLLVLRDNPAQAEWLTAAERNWLTRTLAEDAVKAPAHHKGALKLLLNPLVVILGVSYFGVVGLNYGMGFFLPSIVKEFGLTLTQTGFVAAIPFAVAAIGMLWWGRRSDRLKERRVHLLLPLALTVIGLVGSTLVHPPALRLVLLCVAAFGIFSALPIFWTLPSSVLPASSVAAGIAIINSLGNLSGFINSYAVGAIKDATGSFAGGMQLIAGFGAVSIVILFLVTRNIAWARGTGATPVVAPDSLSKHA</sequence>
<evidence type="ECO:0000313" key="8">
    <source>
        <dbReference type="EMBL" id="CAG9172770.1"/>
    </source>
</evidence>
<evidence type="ECO:0000256" key="6">
    <source>
        <dbReference type="SAM" id="Phobius"/>
    </source>
</evidence>
<dbReference type="Gene3D" id="1.20.1250.20">
    <property type="entry name" value="MFS general substrate transporter like domains"/>
    <property type="match status" value="2"/>
</dbReference>
<dbReference type="EMBL" id="CAJZAG010000005">
    <property type="protein sequence ID" value="CAG9172770.1"/>
    <property type="molecule type" value="Genomic_DNA"/>
</dbReference>
<dbReference type="InterPro" id="IPR020846">
    <property type="entry name" value="MFS_dom"/>
</dbReference>
<dbReference type="PANTHER" id="PTHR43791:SF36">
    <property type="entry name" value="TRANSPORTER, PUTATIVE (AFU_ORTHOLOGUE AFUA_6G08340)-RELATED"/>
    <property type="match status" value="1"/>
</dbReference>
<feature type="domain" description="Major facilitator superfamily (MFS) profile" evidence="7">
    <location>
        <begin position="18"/>
        <end position="422"/>
    </location>
</feature>
<feature type="transmembrane region" description="Helical" evidence="6">
    <location>
        <begin position="84"/>
        <end position="102"/>
    </location>
</feature>
<evidence type="ECO:0000256" key="1">
    <source>
        <dbReference type="ARBA" id="ARBA00004141"/>
    </source>
</evidence>
<dbReference type="Pfam" id="PF07690">
    <property type="entry name" value="MFS_1"/>
    <property type="match status" value="1"/>
</dbReference>
<dbReference type="SUPFAM" id="SSF103473">
    <property type="entry name" value="MFS general substrate transporter"/>
    <property type="match status" value="1"/>
</dbReference>
<organism evidence="8 9">
    <name type="scientific">Cupriavidus pampae</name>
    <dbReference type="NCBI Taxonomy" id="659251"/>
    <lineage>
        <taxon>Bacteria</taxon>
        <taxon>Pseudomonadati</taxon>
        <taxon>Pseudomonadota</taxon>
        <taxon>Betaproteobacteria</taxon>
        <taxon>Burkholderiales</taxon>
        <taxon>Burkholderiaceae</taxon>
        <taxon>Cupriavidus</taxon>
    </lineage>
</organism>
<evidence type="ECO:0000256" key="4">
    <source>
        <dbReference type="ARBA" id="ARBA00022989"/>
    </source>
</evidence>
<protein>
    <submittedName>
        <fullName evidence="8">Tartrate transporter</fullName>
    </submittedName>
</protein>
<dbReference type="PANTHER" id="PTHR43791">
    <property type="entry name" value="PERMEASE-RELATED"/>
    <property type="match status" value="1"/>
</dbReference>
<feature type="transmembrane region" description="Helical" evidence="6">
    <location>
        <begin position="334"/>
        <end position="352"/>
    </location>
</feature>
<dbReference type="Proteomes" id="UP000706525">
    <property type="component" value="Unassembled WGS sequence"/>
</dbReference>
<keyword evidence="3 6" id="KW-0812">Transmembrane</keyword>
<evidence type="ECO:0000256" key="2">
    <source>
        <dbReference type="ARBA" id="ARBA00022448"/>
    </source>
</evidence>
<evidence type="ECO:0000256" key="5">
    <source>
        <dbReference type="ARBA" id="ARBA00023136"/>
    </source>
</evidence>
<dbReference type="CDD" id="cd17319">
    <property type="entry name" value="MFS_ExuT_GudP_like"/>
    <property type="match status" value="1"/>
</dbReference>
<feature type="transmembrane region" description="Helical" evidence="6">
    <location>
        <begin position="176"/>
        <end position="198"/>
    </location>
</feature>
<keyword evidence="4 6" id="KW-1133">Transmembrane helix</keyword>
<feature type="transmembrane region" description="Helical" evidence="6">
    <location>
        <begin position="278"/>
        <end position="296"/>
    </location>
</feature>
<keyword evidence="5 6" id="KW-0472">Membrane</keyword>
<reference evidence="8 9" key="1">
    <citation type="submission" date="2021-08" db="EMBL/GenBank/DDBJ databases">
        <authorList>
            <person name="Peeters C."/>
        </authorList>
    </citation>
    <scope>NUCLEOTIDE SEQUENCE [LARGE SCALE GENOMIC DNA]</scope>
    <source>
        <strain evidence="8 9">LMG 32289</strain>
    </source>
</reference>
<accession>A0ABN7YKS1</accession>
<feature type="transmembrane region" description="Helical" evidence="6">
    <location>
        <begin position="364"/>
        <end position="384"/>
    </location>
</feature>
<evidence type="ECO:0000313" key="9">
    <source>
        <dbReference type="Proteomes" id="UP000706525"/>
    </source>
</evidence>
<comment type="caution">
    <text evidence="8">The sequence shown here is derived from an EMBL/GenBank/DDBJ whole genome shotgun (WGS) entry which is preliminary data.</text>
</comment>
<evidence type="ECO:0000256" key="3">
    <source>
        <dbReference type="ARBA" id="ARBA00022692"/>
    </source>
</evidence>
<keyword evidence="9" id="KW-1185">Reference proteome</keyword>
<feature type="transmembrane region" description="Helical" evidence="6">
    <location>
        <begin position="237"/>
        <end position="258"/>
    </location>
</feature>
<comment type="subcellular location">
    <subcellularLocation>
        <location evidence="1">Membrane</location>
        <topology evidence="1">Multi-pass membrane protein</topology>
    </subcellularLocation>
</comment>
<proteinExistence type="predicted"/>
<gene>
    <name evidence="8" type="primary">ttuB_4</name>
    <name evidence="8" type="ORF">LMG32289_02674</name>
</gene>
<name>A0ABN7YKS1_9BURK</name>
<feature type="transmembrane region" description="Helical" evidence="6">
    <location>
        <begin position="308"/>
        <end position="328"/>
    </location>
</feature>